<dbReference type="Proteomes" id="UP000094224">
    <property type="component" value="Unassembled WGS sequence"/>
</dbReference>
<dbReference type="RefSeq" id="WP_069398573.1">
    <property type="nucleotide sequence ID" value="NZ_JACKTB010000022.1"/>
</dbReference>
<accession>A0A1E3T7F4</accession>
<dbReference type="AlphaFoldDB" id="A0A1E3T7F4"/>
<name>A0A1E3T7F4_9MYCO</name>
<evidence type="ECO:0000256" key="1">
    <source>
        <dbReference type="SAM" id="Phobius"/>
    </source>
</evidence>
<comment type="caution">
    <text evidence="2">The sequence shown here is derived from an EMBL/GenBank/DDBJ whole genome shotgun (WGS) entry which is preliminary data.</text>
</comment>
<keyword evidence="3" id="KW-1185">Reference proteome</keyword>
<dbReference type="STRING" id="243061.AWC25_13245"/>
<evidence type="ECO:0000313" key="3">
    <source>
        <dbReference type="Proteomes" id="UP000094224"/>
    </source>
</evidence>
<reference evidence="3" key="1">
    <citation type="submission" date="2016-09" db="EMBL/GenBank/DDBJ databases">
        <authorList>
            <person name="Greninger A.L."/>
            <person name="Jerome K.R."/>
            <person name="Mcnair B."/>
            <person name="Wallis C."/>
            <person name="Fang F."/>
        </authorList>
    </citation>
    <scope>NUCLEOTIDE SEQUENCE [LARGE SCALE GENOMIC DNA]</scope>
    <source>
        <strain evidence="3">BC1_M4</strain>
    </source>
</reference>
<keyword evidence="1" id="KW-0812">Transmembrane</keyword>
<keyword evidence="1" id="KW-0472">Membrane</keyword>
<feature type="transmembrane region" description="Helical" evidence="1">
    <location>
        <begin position="22"/>
        <end position="42"/>
    </location>
</feature>
<dbReference type="Pfam" id="PF12028">
    <property type="entry name" value="DUF3515"/>
    <property type="match status" value="1"/>
</dbReference>
<protein>
    <recommendedName>
        <fullName evidence="4">DUF3515 domain-containing protein</fullName>
    </recommendedName>
</protein>
<evidence type="ECO:0008006" key="4">
    <source>
        <dbReference type="Google" id="ProtNLM"/>
    </source>
</evidence>
<proteinExistence type="predicted"/>
<dbReference type="InterPro" id="IPR021903">
    <property type="entry name" value="DUF3515"/>
</dbReference>
<keyword evidence="1" id="KW-1133">Transmembrane helix</keyword>
<dbReference type="EMBL" id="MIHC01000002">
    <property type="protein sequence ID" value="ODR10409.1"/>
    <property type="molecule type" value="Genomic_DNA"/>
</dbReference>
<sequence>MATSDTDDVAGTGDLGGPPRGMLIAAVVIAVVAVGVVLGIAATRQAPPQPVALPGVQAPQAGSPACRALAAVLPDRLGDYQRAPLAQPAPEGATAWRAKPDTEPVVLRCGLERPIGFVVGSPIQVVDQVQWFEVAGEEQSAGDAGRSTWYTVDRPVYLALTLPTGSGPTPIQQLSEVVARTLTAVPIDPAPAAQP</sequence>
<evidence type="ECO:0000313" key="2">
    <source>
        <dbReference type="EMBL" id="ODR10409.1"/>
    </source>
</evidence>
<gene>
    <name evidence="2" type="ORF">BHQ21_01600</name>
</gene>
<organism evidence="2 3">
    <name type="scientific">Mycobacterium sherrisii</name>
    <dbReference type="NCBI Taxonomy" id="243061"/>
    <lineage>
        <taxon>Bacteria</taxon>
        <taxon>Bacillati</taxon>
        <taxon>Actinomycetota</taxon>
        <taxon>Actinomycetes</taxon>
        <taxon>Mycobacteriales</taxon>
        <taxon>Mycobacteriaceae</taxon>
        <taxon>Mycobacterium</taxon>
        <taxon>Mycobacterium simiae complex</taxon>
    </lineage>
</organism>